<comment type="caution">
    <text evidence="1">The sequence shown here is derived from an EMBL/GenBank/DDBJ whole genome shotgun (WGS) entry which is preliminary data.</text>
</comment>
<name>A0ABU1GWX8_9GAMM</name>
<evidence type="ECO:0000313" key="2">
    <source>
        <dbReference type="Proteomes" id="UP001269375"/>
    </source>
</evidence>
<sequence>MDTMNVTEHAATRIRALSDSQALALAAALCERMLPNYALYTELTGQGDMHRVRVMMDLIWEQLGPSQARIDFERQSEKLEELEPDIDHDDSLGARLALETTMALSSCFDGLQKSRPIDSAMEVAQLSSAGVARFLELSRDADDDADLTQEPLMQDEQAFLEAVLDQIEAGLDRAQLKAVKRLARNEGVSNVGVAL</sequence>
<dbReference type="Gene3D" id="1.20.1590.10">
    <property type="entry name" value="YP_001051499.1 domain like"/>
    <property type="match status" value="1"/>
</dbReference>
<accession>A0ABU1GWX8</accession>
<evidence type="ECO:0000313" key="1">
    <source>
        <dbReference type="EMBL" id="MDR5896335.1"/>
    </source>
</evidence>
<dbReference type="Proteomes" id="UP001269375">
    <property type="component" value="Unassembled WGS sequence"/>
</dbReference>
<dbReference type="InterPro" id="IPR007338">
    <property type="entry name" value="DUF416"/>
</dbReference>
<keyword evidence="2" id="KW-1185">Reference proteome</keyword>
<dbReference type="EMBL" id="JARWAO010000004">
    <property type="protein sequence ID" value="MDR5896335.1"/>
    <property type="molecule type" value="Genomic_DNA"/>
</dbReference>
<dbReference type="Pfam" id="PF04222">
    <property type="entry name" value="DUF416"/>
    <property type="match status" value="1"/>
</dbReference>
<dbReference type="InterPro" id="IPR023381">
    <property type="entry name" value="YP001051499.1-like_dom_sf"/>
</dbReference>
<dbReference type="RefSeq" id="WP_251594919.1">
    <property type="nucleotide sequence ID" value="NZ_JAMLJI010000004.1"/>
</dbReference>
<proteinExistence type="predicted"/>
<gene>
    <name evidence="1" type="ORF">QC825_09640</name>
</gene>
<protein>
    <submittedName>
        <fullName evidence="1">DUF416 family protein</fullName>
    </submittedName>
</protein>
<organism evidence="1 2">
    <name type="scientific">Larsenimonas suaedae</name>
    <dbReference type="NCBI Taxonomy" id="1851019"/>
    <lineage>
        <taxon>Bacteria</taxon>
        <taxon>Pseudomonadati</taxon>
        <taxon>Pseudomonadota</taxon>
        <taxon>Gammaproteobacteria</taxon>
        <taxon>Oceanospirillales</taxon>
        <taxon>Halomonadaceae</taxon>
        <taxon>Larsenimonas</taxon>
    </lineage>
</organism>
<reference evidence="1 2" key="1">
    <citation type="submission" date="2023-04" db="EMBL/GenBank/DDBJ databases">
        <title>A long-awaited taxogenomic arrangement of the family Halomonadaceae.</title>
        <authorList>
            <person name="De La Haba R."/>
            <person name="Chuvochina M."/>
            <person name="Wittouck S."/>
            <person name="Arahal D.R."/>
            <person name="Sanchez-Porro C."/>
            <person name="Hugenholtz P."/>
            <person name="Ventosa A."/>
        </authorList>
    </citation>
    <scope>NUCLEOTIDE SEQUENCE [LARGE SCALE GENOMIC DNA]</scope>
    <source>
        <strain evidence="1 2">DSM 22428</strain>
    </source>
</reference>